<dbReference type="EMBL" id="CAXAMN010010001">
    <property type="protein sequence ID" value="CAK9030401.1"/>
    <property type="molecule type" value="Genomic_DNA"/>
</dbReference>
<dbReference type="InterPro" id="IPR036116">
    <property type="entry name" value="FN3_sf"/>
</dbReference>
<keyword evidence="2" id="KW-1185">Reference proteome</keyword>
<dbReference type="Gene3D" id="2.60.40.10">
    <property type="entry name" value="Immunoglobulins"/>
    <property type="match status" value="1"/>
</dbReference>
<dbReference type="CDD" id="cd00063">
    <property type="entry name" value="FN3"/>
    <property type="match status" value="1"/>
</dbReference>
<name>A0ABP0KU36_9DINO</name>
<comment type="caution">
    <text evidence="1">The sequence shown here is derived from an EMBL/GenBank/DDBJ whole genome shotgun (WGS) entry which is preliminary data.</text>
</comment>
<sequence>MPTIPDKCTAPFLASEEDAKPYSITFHWHVPHDGGSDIQFYTLIWATNMRFQGFKARRESTDTSYTLDNVEPNLFLGRDERCRPGQVLGLHPTSGTRGGGHDPSRAFRAARVEGRATPESRRGCLAEVAEAHRRWRLHDWKVSDLLLAA</sequence>
<dbReference type="InterPro" id="IPR003961">
    <property type="entry name" value="FN3_dom"/>
</dbReference>
<reference evidence="1 2" key="1">
    <citation type="submission" date="2024-02" db="EMBL/GenBank/DDBJ databases">
        <authorList>
            <person name="Chen Y."/>
            <person name="Shah S."/>
            <person name="Dougan E. K."/>
            <person name="Thang M."/>
            <person name="Chan C."/>
        </authorList>
    </citation>
    <scope>NUCLEOTIDE SEQUENCE [LARGE SCALE GENOMIC DNA]</scope>
</reference>
<dbReference type="Proteomes" id="UP001642484">
    <property type="component" value="Unassembled WGS sequence"/>
</dbReference>
<dbReference type="SUPFAM" id="SSF49265">
    <property type="entry name" value="Fibronectin type III"/>
    <property type="match status" value="1"/>
</dbReference>
<evidence type="ECO:0000313" key="1">
    <source>
        <dbReference type="EMBL" id="CAK9030401.1"/>
    </source>
</evidence>
<protein>
    <submittedName>
        <fullName evidence="1">Uncharacterized protein</fullName>
    </submittedName>
</protein>
<evidence type="ECO:0000313" key="2">
    <source>
        <dbReference type="Proteomes" id="UP001642484"/>
    </source>
</evidence>
<accession>A0ABP0KU36</accession>
<gene>
    <name evidence="1" type="ORF">CCMP2556_LOCUS17859</name>
</gene>
<dbReference type="InterPro" id="IPR013783">
    <property type="entry name" value="Ig-like_fold"/>
</dbReference>
<proteinExistence type="predicted"/>
<organism evidence="1 2">
    <name type="scientific">Durusdinium trenchii</name>
    <dbReference type="NCBI Taxonomy" id="1381693"/>
    <lineage>
        <taxon>Eukaryota</taxon>
        <taxon>Sar</taxon>
        <taxon>Alveolata</taxon>
        <taxon>Dinophyceae</taxon>
        <taxon>Suessiales</taxon>
        <taxon>Symbiodiniaceae</taxon>
        <taxon>Durusdinium</taxon>
    </lineage>
</organism>